<keyword evidence="1" id="KW-0472">Membrane</keyword>
<name>S6BGE7_METRE</name>
<gene>
    <name evidence="2" type="ORF">PCA10_24220</name>
</gene>
<dbReference type="KEGG" id="pre:PCA10_24220"/>
<dbReference type="AlphaFoldDB" id="S6BGE7"/>
<dbReference type="Proteomes" id="UP000015503">
    <property type="component" value="Chromosome"/>
</dbReference>
<dbReference type="EMBL" id="AP013068">
    <property type="protein sequence ID" value="BAN48154.1"/>
    <property type="molecule type" value="Genomic_DNA"/>
</dbReference>
<reference evidence="2 3" key="1">
    <citation type="journal article" date="2013" name="Genome Announc.">
        <title>Complete Genome Sequence of the Carbazole Degrader Pseudomonas resinovorans Strain CA10 (NBRC 106553).</title>
        <authorList>
            <person name="Shintani M."/>
            <person name="Hosoyama A."/>
            <person name="Ohji S."/>
            <person name="Tsuchikane K."/>
            <person name="Takarada H."/>
            <person name="Yamazoe A."/>
            <person name="Fujita N."/>
            <person name="Nojiri H."/>
        </authorList>
    </citation>
    <scope>NUCLEOTIDE SEQUENCE [LARGE SCALE GENOMIC DNA]</scope>
    <source>
        <strain evidence="2 3">NBRC 106553</strain>
    </source>
</reference>
<accession>S6BGE7</accession>
<feature type="transmembrane region" description="Helical" evidence="1">
    <location>
        <begin position="6"/>
        <end position="24"/>
    </location>
</feature>
<dbReference type="HOGENOM" id="CLU_3204204_0_0_6"/>
<protein>
    <submittedName>
        <fullName evidence="2">Uncharacterized protein</fullName>
    </submittedName>
</protein>
<evidence type="ECO:0000313" key="3">
    <source>
        <dbReference type="Proteomes" id="UP000015503"/>
    </source>
</evidence>
<keyword evidence="3" id="KW-1185">Reference proteome</keyword>
<evidence type="ECO:0000256" key="1">
    <source>
        <dbReference type="SAM" id="Phobius"/>
    </source>
</evidence>
<dbReference type="RefSeq" id="WP_016492350.1">
    <property type="nucleotide sequence ID" value="NC_021499.1"/>
</dbReference>
<dbReference type="OrthoDB" id="9886217at2"/>
<evidence type="ECO:0000313" key="2">
    <source>
        <dbReference type="EMBL" id="BAN48154.1"/>
    </source>
</evidence>
<sequence>MDINALGLVAIGCVFFCGIGMVLWNNRPLVRDWFEHHHWHWPRFH</sequence>
<keyword evidence="1" id="KW-0812">Transmembrane</keyword>
<proteinExistence type="predicted"/>
<keyword evidence="1" id="KW-1133">Transmembrane helix</keyword>
<dbReference type="PATRIC" id="fig|1245471.3.peg.2450"/>
<organism evidence="2 3">
    <name type="scientific">Metapseudomonas resinovorans NBRC 106553</name>
    <dbReference type="NCBI Taxonomy" id="1245471"/>
    <lineage>
        <taxon>Bacteria</taxon>
        <taxon>Pseudomonadati</taxon>
        <taxon>Pseudomonadota</taxon>
        <taxon>Gammaproteobacteria</taxon>
        <taxon>Pseudomonadales</taxon>
        <taxon>Pseudomonadaceae</taxon>
        <taxon>Metapseudomonas</taxon>
    </lineage>
</organism>